<gene>
    <name evidence="7" type="ORF">GCM10023095_13620</name>
</gene>
<comment type="similarity">
    <text evidence="1 5">Belongs to the mandelate racemase/muconate lactonizing enzyme family.</text>
</comment>
<dbReference type="EMBL" id="BAABFC010000009">
    <property type="protein sequence ID" value="GAA4497288.1"/>
    <property type="molecule type" value="Genomic_DNA"/>
</dbReference>
<accession>A0ABP8Q5H3</accession>
<organism evidence="7 8">
    <name type="scientific">Pseudaeromonas paramecii</name>
    <dbReference type="NCBI Taxonomy" id="2138166"/>
    <lineage>
        <taxon>Bacteria</taxon>
        <taxon>Pseudomonadati</taxon>
        <taxon>Pseudomonadota</taxon>
        <taxon>Gammaproteobacteria</taxon>
        <taxon>Aeromonadales</taxon>
        <taxon>Aeromonadaceae</taxon>
        <taxon>Pseudaeromonas</taxon>
    </lineage>
</organism>
<dbReference type="PANTHER" id="PTHR48080:SF3">
    <property type="entry name" value="ENOLASE SUPERFAMILY MEMBER DDB_G0284701"/>
    <property type="match status" value="1"/>
</dbReference>
<comment type="caution">
    <text evidence="7">The sequence shown here is derived from an EMBL/GenBank/DDBJ whole genome shotgun (WGS) entry which is preliminary data.</text>
</comment>
<protein>
    <recommendedName>
        <fullName evidence="5">Dipeptide epimerase</fullName>
        <ecNumber evidence="5">5.1.1.-</ecNumber>
    </recommendedName>
</protein>
<evidence type="ECO:0000256" key="2">
    <source>
        <dbReference type="ARBA" id="ARBA00022723"/>
    </source>
</evidence>
<feature type="domain" description="Mandelate racemase/muconate lactonizing enzyme C-terminal" evidence="6">
    <location>
        <begin position="129"/>
        <end position="220"/>
    </location>
</feature>
<evidence type="ECO:0000256" key="5">
    <source>
        <dbReference type="RuleBase" id="RU366006"/>
    </source>
</evidence>
<dbReference type="CDD" id="cd03319">
    <property type="entry name" value="L-Ala-DL-Glu_epimerase"/>
    <property type="match status" value="1"/>
</dbReference>
<dbReference type="InterPro" id="IPR013342">
    <property type="entry name" value="Mandelate_racemase_C"/>
</dbReference>
<comment type="cofactor">
    <cofactor evidence="5">
        <name>Mg(2+)</name>
        <dbReference type="ChEBI" id="CHEBI:18420"/>
    </cofactor>
    <text evidence="5">Binds 1 Mg(2+) ion per subunit.</text>
</comment>
<dbReference type="InterPro" id="IPR029017">
    <property type="entry name" value="Enolase-like_N"/>
</dbReference>
<keyword evidence="8" id="KW-1185">Reference proteome</keyword>
<dbReference type="InterPro" id="IPR034603">
    <property type="entry name" value="Dipeptide_epimerase"/>
</dbReference>
<keyword evidence="3 5" id="KW-0460">Magnesium</keyword>
<dbReference type="RefSeq" id="WP_345011353.1">
    <property type="nucleotide sequence ID" value="NZ_BAABFC010000009.1"/>
</dbReference>
<dbReference type="NCBIfam" id="NF042940">
    <property type="entry name" value="racemase_DgcA"/>
    <property type="match status" value="1"/>
</dbReference>
<dbReference type="SFLD" id="SFLDS00001">
    <property type="entry name" value="Enolase"/>
    <property type="match status" value="1"/>
</dbReference>
<dbReference type="Proteomes" id="UP001501321">
    <property type="component" value="Unassembled WGS sequence"/>
</dbReference>
<dbReference type="InterPro" id="IPR036849">
    <property type="entry name" value="Enolase-like_C_sf"/>
</dbReference>
<dbReference type="SUPFAM" id="SSF51604">
    <property type="entry name" value="Enolase C-terminal domain-like"/>
    <property type="match status" value="1"/>
</dbReference>
<dbReference type="Pfam" id="PF02746">
    <property type="entry name" value="MR_MLE_N"/>
    <property type="match status" value="1"/>
</dbReference>
<dbReference type="SFLD" id="SFLDF00010">
    <property type="entry name" value="dipeptide_epimerase"/>
    <property type="match status" value="1"/>
</dbReference>
<proteinExistence type="inferred from homology"/>
<dbReference type="Pfam" id="PF13378">
    <property type="entry name" value="MR_MLE_C"/>
    <property type="match status" value="1"/>
</dbReference>
<evidence type="ECO:0000256" key="3">
    <source>
        <dbReference type="ARBA" id="ARBA00022842"/>
    </source>
</evidence>
<dbReference type="NCBIfam" id="NF011708">
    <property type="entry name" value="PRK15129.1"/>
    <property type="match status" value="1"/>
</dbReference>
<dbReference type="InterPro" id="IPR034593">
    <property type="entry name" value="DgoD-like"/>
</dbReference>
<dbReference type="InterPro" id="IPR013341">
    <property type="entry name" value="Mandelate_racemase_N_dom"/>
</dbReference>
<dbReference type="PANTHER" id="PTHR48080">
    <property type="entry name" value="D-GALACTONATE DEHYDRATASE-RELATED"/>
    <property type="match status" value="1"/>
</dbReference>
<dbReference type="SMART" id="SM00922">
    <property type="entry name" value="MR_MLE"/>
    <property type="match status" value="1"/>
</dbReference>
<dbReference type="InterPro" id="IPR029065">
    <property type="entry name" value="Enolase_C-like"/>
</dbReference>
<name>A0ABP8Q5H3_9GAMM</name>
<dbReference type="Gene3D" id="3.20.20.120">
    <property type="entry name" value="Enolase-like C-terminal domain"/>
    <property type="match status" value="1"/>
</dbReference>
<evidence type="ECO:0000256" key="1">
    <source>
        <dbReference type="ARBA" id="ARBA00008031"/>
    </source>
</evidence>
<dbReference type="EC" id="5.1.1.-" evidence="5"/>
<evidence type="ECO:0000256" key="4">
    <source>
        <dbReference type="ARBA" id="ARBA00023235"/>
    </source>
</evidence>
<dbReference type="SUPFAM" id="SSF54826">
    <property type="entry name" value="Enolase N-terminal domain-like"/>
    <property type="match status" value="1"/>
</dbReference>
<keyword evidence="4 5" id="KW-0413">Isomerase</keyword>
<dbReference type="SFLD" id="SFLDG00180">
    <property type="entry name" value="muconate_cycloisomerase"/>
    <property type="match status" value="1"/>
</dbReference>
<evidence type="ECO:0000313" key="8">
    <source>
        <dbReference type="Proteomes" id="UP001501321"/>
    </source>
</evidence>
<sequence>MQARVFEESWPIAGRFVISRGARTEARVVVVELTDGAAVGRGECVPYARYGETVEGVMAEIAELLPALEQGLSRQALQQRLPAGAARNAIDCALWDLECKQSGQRIWQRTGLSAPAPQVCAYTLSVDTPEAMEAVARQHAWRPLLKLKLAGAGDLARVAAVRRGAPEARIIVDANEGWDEVLYRELVPELATLGVAMIEQPLPAGQEALLATLPRPIPLCADESCHDRSSLPAVLGSYDLINIKTDKTGGLTEALALKAEAEAAGLGIMVGCMLATSLAMAPAFVLAQGVRVVDLDGPLLLATDRPDGFAYDGALMQPCEAALWG</sequence>
<reference evidence="8" key="1">
    <citation type="journal article" date="2019" name="Int. J. Syst. Evol. Microbiol.">
        <title>The Global Catalogue of Microorganisms (GCM) 10K type strain sequencing project: providing services to taxonomists for standard genome sequencing and annotation.</title>
        <authorList>
            <consortium name="The Broad Institute Genomics Platform"/>
            <consortium name="The Broad Institute Genome Sequencing Center for Infectious Disease"/>
            <person name="Wu L."/>
            <person name="Ma J."/>
        </authorList>
    </citation>
    <scope>NUCLEOTIDE SEQUENCE [LARGE SCALE GENOMIC DNA]</scope>
    <source>
        <strain evidence="8">JCM 32226</strain>
    </source>
</reference>
<evidence type="ECO:0000259" key="6">
    <source>
        <dbReference type="SMART" id="SM00922"/>
    </source>
</evidence>
<keyword evidence="2 5" id="KW-0479">Metal-binding</keyword>
<evidence type="ECO:0000313" key="7">
    <source>
        <dbReference type="EMBL" id="GAA4497288.1"/>
    </source>
</evidence>
<dbReference type="Gene3D" id="3.30.390.10">
    <property type="entry name" value="Enolase-like, N-terminal domain"/>
    <property type="match status" value="1"/>
</dbReference>